<sequence length="627" mass="65012">MRNLLHATDRDRLAAWFRGPIDRVVTLGGRPVGALAEGAAGGSYCVAPANARAAELLAMPDIHDAAPGLVETAIDFAMAMEDAPAPSRCLGNHGLVVQRDDPRDLVVLTPFHVFTGDLSAGLLHQRPRGPLAGLVAVTHSGNLVEFQLGRRRHCEDVENAITDSGLRQDGDEIVLWHESRVMGRAGWLRPRPVEAGRLRYEYAISASSPLLRVTVTFTATAALRRLRVTTAADGLSDSGFADVSVHAAGAWTAFAPPAAAGTAAVSPTGPVTHLGVATDGWWPDGPSLHLRPADPARVMHASATALKAGQLHWLLLRHGPIDLPPGGSLTVREDRLLSIGLTGPEAARAMLPGAGMEGLDRHPLPPQGATLNAIGTHLLFAAAEAYRTPVPAERRAALAAWFDAQLARLQAGDPGLEDLAQAALGVEARLRTEGRPGHAAALGDLAGRLLALQGEDGAFRERDGGIASPAAHAQALLALARALPQLDPARLAPAIHAAVAAVWPATVELVAGPRLVAAEGLRVGDAIRQSELRYAEGVSLMARAAGAVVLAATASPGVLAEATIGQAEELHHQAIALLRPLVRLQGGVLEVMPSPFGGDPEPTTQAAAILGLMAPDAVILGLAASAA</sequence>
<gene>
    <name evidence="1" type="ORF">SAMN02745775_101181</name>
</gene>
<protein>
    <submittedName>
        <fullName evidence="1">Uncharacterized protein</fullName>
    </submittedName>
</protein>
<evidence type="ECO:0000313" key="1">
    <source>
        <dbReference type="EMBL" id="SFK17258.1"/>
    </source>
</evidence>
<dbReference type="EMBL" id="FOSQ01000001">
    <property type="protein sequence ID" value="SFK17258.1"/>
    <property type="molecule type" value="Genomic_DNA"/>
</dbReference>
<keyword evidence="2" id="KW-1185">Reference proteome</keyword>
<dbReference type="STRING" id="1123062.SAMN02745775_101181"/>
<proteinExistence type="predicted"/>
<name>A0A1I3XCG7_9PROT</name>
<organism evidence="1 2">
    <name type="scientific">Falsiroseomonas stagni DSM 19981</name>
    <dbReference type="NCBI Taxonomy" id="1123062"/>
    <lineage>
        <taxon>Bacteria</taxon>
        <taxon>Pseudomonadati</taxon>
        <taxon>Pseudomonadota</taxon>
        <taxon>Alphaproteobacteria</taxon>
        <taxon>Acetobacterales</taxon>
        <taxon>Roseomonadaceae</taxon>
        <taxon>Falsiroseomonas</taxon>
    </lineage>
</organism>
<dbReference type="AlphaFoldDB" id="A0A1I3XCG7"/>
<evidence type="ECO:0000313" key="2">
    <source>
        <dbReference type="Proteomes" id="UP000199473"/>
    </source>
</evidence>
<dbReference type="Proteomes" id="UP000199473">
    <property type="component" value="Unassembled WGS sequence"/>
</dbReference>
<dbReference type="InterPro" id="IPR008930">
    <property type="entry name" value="Terpenoid_cyclase/PrenylTrfase"/>
</dbReference>
<dbReference type="SUPFAM" id="SSF48239">
    <property type="entry name" value="Terpenoid cyclases/Protein prenyltransferases"/>
    <property type="match status" value="1"/>
</dbReference>
<accession>A0A1I3XCG7</accession>
<reference evidence="1 2" key="1">
    <citation type="submission" date="2016-10" db="EMBL/GenBank/DDBJ databases">
        <authorList>
            <person name="de Groot N.N."/>
        </authorList>
    </citation>
    <scope>NUCLEOTIDE SEQUENCE [LARGE SCALE GENOMIC DNA]</scope>
    <source>
        <strain evidence="1 2">DSM 19981</strain>
    </source>
</reference>